<dbReference type="EMBL" id="VIXF01000009">
    <property type="protein sequence ID" value="MBN9901625.1"/>
    <property type="molecule type" value="Genomic_DNA"/>
</dbReference>
<dbReference type="AlphaFoldDB" id="A0AAW4I0F1"/>
<dbReference type="Proteomes" id="UP000775627">
    <property type="component" value="Unassembled WGS sequence"/>
</dbReference>
<gene>
    <name evidence="1" type="ORF">FME64_30695</name>
</gene>
<name>A0AAW4I0F1_BACTU</name>
<organism evidence="1 2">
    <name type="scientific">Bacillus thuringiensis</name>
    <dbReference type="NCBI Taxonomy" id="1428"/>
    <lineage>
        <taxon>Bacteria</taxon>
        <taxon>Bacillati</taxon>
        <taxon>Bacillota</taxon>
        <taxon>Bacilli</taxon>
        <taxon>Bacillales</taxon>
        <taxon>Bacillaceae</taxon>
        <taxon>Bacillus</taxon>
        <taxon>Bacillus cereus group</taxon>
    </lineage>
</organism>
<sequence length="1239" mass="140525">MDQQTVIWTALPNGISEENKLRLSVLVSPRLKSSGTNATLAQFPDFLDWPQANLSFNVLFENGPSVAAKVIGIKPCSQRWKALFKPSTYVKPYIFDELSNQEVISYPVQKTFSRIKKGYTVFAKEFPTDFPDFMLPNSTNLSMLTETVSINRLEELKKFHQPQLSSALAPENDPEELDFHQIISMIGDFPFIMRKLGLILDLEIPLTDDIPDNSTIQIIPLWKVRGGASQNLNLGLNAQQFRDDICPKTHYVKNKKVSQFSAVNKNAETKIENGVLKLDDTDTFAVMQVDVDGIGIKLLDFINNLEDLKSNKELLSEDSPTSYALPNMRSAGLSLVQSKRNEQLTQSLKNSSDLNENLESGANVELYAEDLIRGYRIDVLDSKNKWYSLCKRLGTYHFLDDDVTLSNPDEGFISLGATSIDDKLKLHESLVTWGGWSLVVPPISSKRRITRSEEILETEFRLKTTFSVPPKSLPRLRFGDSYQLRARIVDLAGNSIGPEEEIDDCCRLTPSVRYKRFEPINSPVVALQKDAIGNDIPMTPGESIERMVIRSGNHKPLLKNSCKRIITVPMVSQKFAEAHGKIDKQDGSLDKNVFKSIVNGPNFLPSNDPLARGAAILGLPVPFSQEPTKIPFTDTNFTLKITEGPNKISWKEETRLLTIYIPRAEVFKFKLSSYLDPKDLELMGIWGWLEEDLQHTTLTTLRNNALDGKMWMLTPYREITLVHAVQQPLITPQFQKLTAEKDLNASFVTLKDTFMIDGKSTSKLEVVAEWKELKDKDFSKNTLGENLNSDNEMNDWKSCAIDPITIDEKQTWITLNHQHNFPDTKHRVVKYKAIATSRFSEYFYECNNEKITFRGTNDIHLAHKSLVYGTEKVHKSDKSIQYVRDKDYNIDYINGTICRTNCSDIKDNEKLFIEYQFLPVETNCESQEISINILNSARPVAPKILYILPTFEWEKWDEQATNKRRVVNRKAGSLRIYLDQPLISSGEGELLGVVLQSCNNTQISDQLKPYVTQWGKDIIWESNSFPALPRLENFKKSKKRDVGLSLLGIDNETVNVAGHSVEYNKERNLWFCDIEIDSGNSYFPFVSLALASYQPNSVPDAHLSQVVMADFVQVAPDRLATVMKNPSDRRIVNISLCGTGPGFNHLPQTMKNEVEASVEKRNLNNQWVPVLGSTSLLHQTELDTPRKTWMGQVILPDIPSSSNKYRIVIKEFECFLIDGDSPDTTDMTRRLVYASTLEV</sequence>
<protein>
    <submittedName>
        <fullName evidence="1">Uncharacterized protein</fullName>
    </submittedName>
</protein>
<evidence type="ECO:0000313" key="2">
    <source>
        <dbReference type="Proteomes" id="UP000775627"/>
    </source>
</evidence>
<reference evidence="1" key="1">
    <citation type="submission" date="2019-07" db="EMBL/GenBank/DDBJ databases">
        <authorList>
            <person name="Lazarte J.N."/>
            <person name="Poliero A."/>
            <person name="Beron C."/>
        </authorList>
    </citation>
    <scope>NUCLEOTIDE SEQUENCE</scope>
    <source>
        <strain evidence="1">FCC7</strain>
    </source>
</reference>
<dbReference type="RefSeq" id="WP_000372760.1">
    <property type="nucleotide sequence ID" value="NZ_JAWUAH010000060.1"/>
</dbReference>
<reference evidence="1" key="2">
    <citation type="journal article" date="2021" name="J. Invertebr. Pathol.">
        <title>Molecular characterization of a Bacillus thuringiensis strain from Argentina, toxic against Lepidoptera and Coleoptera, based on its whole-genome and Cry protein analysis.</title>
        <authorList>
            <person name="Nicolas Lazarte J."/>
            <person name="Pia Valacco M."/>
            <person name="Moreno S."/>
            <person name="Salerno G.L."/>
            <person name="Beron C.M."/>
        </authorList>
    </citation>
    <scope>NUCLEOTIDE SEQUENCE</scope>
    <source>
        <strain evidence="1">FCC7</strain>
    </source>
</reference>
<accession>A0AAW4I0F1</accession>
<proteinExistence type="predicted"/>
<evidence type="ECO:0000313" key="1">
    <source>
        <dbReference type="EMBL" id="MBN9901625.1"/>
    </source>
</evidence>
<comment type="caution">
    <text evidence="1">The sequence shown here is derived from an EMBL/GenBank/DDBJ whole genome shotgun (WGS) entry which is preliminary data.</text>
</comment>